<accession>A0A6A3YML1</accession>
<keyword evidence="5" id="KW-1185">Reference proteome</keyword>
<evidence type="ECO:0000313" key="7">
    <source>
        <dbReference type="Proteomes" id="UP000488956"/>
    </source>
</evidence>
<evidence type="ECO:0000256" key="1">
    <source>
        <dbReference type="SAM" id="MobiDB-lite"/>
    </source>
</evidence>
<evidence type="ECO:0000313" key="5">
    <source>
        <dbReference type="Proteomes" id="UP000433483"/>
    </source>
</evidence>
<evidence type="ECO:0000313" key="4">
    <source>
        <dbReference type="EMBL" id="KAE9318033.1"/>
    </source>
</evidence>
<feature type="region of interest" description="Disordered" evidence="1">
    <location>
        <begin position="1"/>
        <end position="65"/>
    </location>
</feature>
<dbReference type="Proteomes" id="UP000433483">
    <property type="component" value="Unassembled WGS sequence"/>
</dbReference>
<feature type="compositionally biased region" description="Polar residues" evidence="1">
    <location>
        <begin position="10"/>
        <end position="20"/>
    </location>
</feature>
<sequence length="91" mass="9691">MKSKPKKARTSTQQEPSHPTRSLRCRELGMSFDYDGDGDFESECPPTTQAEGAPSDPAEGAPSDPRLLEVMAAMSSDISDDGSDDILGSEA</sequence>
<evidence type="ECO:0000313" key="6">
    <source>
        <dbReference type="Proteomes" id="UP000437068"/>
    </source>
</evidence>
<dbReference type="EMBL" id="QXFX01000261">
    <property type="protein sequence ID" value="KAE9123108.1"/>
    <property type="molecule type" value="Genomic_DNA"/>
</dbReference>
<dbReference type="EMBL" id="QXGB01000277">
    <property type="protein sequence ID" value="KAE9221466.1"/>
    <property type="molecule type" value="Genomic_DNA"/>
</dbReference>
<name>A0A6A3YML1_9STRA</name>
<proteinExistence type="predicted"/>
<dbReference type="EMBL" id="QXGE01000264">
    <property type="protein sequence ID" value="KAE9318033.1"/>
    <property type="molecule type" value="Genomic_DNA"/>
</dbReference>
<dbReference type="Proteomes" id="UP000488956">
    <property type="component" value="Unassembled WGS sequence"/>
</dbReference>
<organism evidence="3 5">
    <name type="scientific">Phytophthora fragariae</name>
    <dbReference type="NCBI Taxonomy" id="53985"/>
    <lineage>
        <taxon>Eukaryota</taxon>
        <taxon>Sar</taxon>
        <taxon>Stramenopiles</taxon>
        <taxon>Oomycota</taxon>
        <taxon>Peronosporomycetes</taxon>
        <taxon>Peronosporales</taxon>
        <taxon>Peronosporaceae</taxon>
        <taxon>Phytophthora</taxon>
    </lineage>
</organism>
<dbReference type="AlphaFoldDB" id="A0A6A3YML1"/>
<dbReference type="OrthoDB" id="10364298at2759"/>
<reference evidence="5 6" key="1">
    <citation type="submission" date="2018-08" db="EMBL/GenBank/DDBJ databases">
        <title>Genomic investigation of the strawberry pathogen Phytophthora fragariae indicates pathogenicity is determined by transcriptional variation in three key races.</title>
        <authorList>
            <person name="Adams T.M."/>
            <person name="Armitage A.D."/>
            <person name="Sobczyk M.K."/>
            <person name="Bates H.J."/>
            <person name="Dunwell J.M."/>
            <person name="Nellist C.F."/>
            <person name="Harrison R.J."/>
        </authorList>
    </citation>
    <scope>NUCLEOTIDE SEQUENCE [LARGE SCALE GENOMIC DNA]</scope>
    <source>
        <strain evidence="4 6">A4</strain>
        <strain evidence="3 5">NOV-27</strain>
        <strain evidence="2 7">ONT-3</strain>
    </source>
</reference>
<dbReference type="Proteomes" id="UP000437068">
    <property type="component" value="Unassembled WGS sequence"/>
</dbReference>
<protein>
    <submittedName>
        <fullName evidence="3">Uncharacterized protein</fullName>
    </submittedName>
</protein>
<evidence type="ECO:0000313" key="2">
    <source>
        <dbReference type="EMBL" id="KAE9123108.1"/>
    </source>
</evidence>
<evidence type="ECO:0000313" key="3">
    <source>
        <dbReference type="EMBL" id="KAE9221466.1"/>
    </source>
</evidence>
<comment type="caution">
    <text evidence="3">The sequence shown here is derived from an EMBL/GenBank/DDBJ whole genome shotgun (WGS) entry which is preliminary data.</text>
</comment>
<gene>
    <name evidence="4" type="ORF">PF001_g6567</name>
    <name evidence="3" type="ORF">PF005_g7093</name>
    <name evidence="2" type="ORF">PF010_g6520</name>
</gene>